<reference evidence="4 5" key="1">
    <citation type="submission" date="2009-09" db="EMBL/GenBank/DDBJ databases">
        <authorList>
            <person name="Weinstock G."/>
            <person name="Sodergren E."/>
            <person name="Clifton S."/>
            <person name="Fulton L."/>
            <person name="Fulton B."/>
            <person name="Courtney L."/>
            <person name="Fronick C."/>
            <person name="Harrison M."/>
            <person name="Strong C."/>
            <person name="Farmer C."/>
            <person name="Delahaunty K."/>
            <person name="Markovic C."/>
            <person name="Hall O."/>
            <person name="Minx P."/>
            <person name="Tomlinson C."/>
            <person name="Mitreva M."/>
            <person name="Nelson J."/>
            <person name="Hou S."/>
            <person name="Wollam A."/>
            <person name="Pepin K.H."/>
            <person name="Johnson M."/>
            <person name="Bhonagiri V."/>
            <person name="Nash W.E."/>
            <person name="Warren W."/>
            <person name="Chinwalla A."/>
            <person name="Mardis E.R."/>
            <person name="Wilson R.K."/>
        </authorList>
    </citation>
    <scope>NUCLEOTIDE SEQUENCE [LARGE SCALE GENOMIC DNA]</scope>
    <source>
        <strain evidence="4">ATCC 35185</strain>
        <strain evidence="5">ATCC 35185 / DSM 20758 / VPI D19B-28</strain>
    </source>
</reference>
<organism evidence="4 5">
    <name type="scientific">Selenomonas sputigena (strain ATCC 35185 / DSM 20758 / CCUG 44933 / VPI D19B-28)</name>
    <dbReference type="NCBI Taxonomy" id="546271"/>
    <lineage>
        <taxon>Bacteria</taxon>
        <taxon>Bacillati</taxon>
        <taxon>Bacillota</taxon>
        <taxon>Negativicutes</taxon>
        <taxon>Selenomonadales</taxon>
        <taxon>Selenomonadaceae</taxon>
        <taxon>Selenomonas</taxon>
    </lineage>
</organism>
<reference evidence="3 6" key="2">
    <citation type="submission" date="2011-04" db="EMBL/GenBank/DDBJ databases">
        <title>The complete genome of Selenomonas sputigena DSM 20758.</title>
        <authorList>
            <consortium name="US DOE Joint Genome Institute (JGI-PGF)"/>
            <person name="Lucas S."/>
            <person name="Copeland A."/>
            <person name="Lapidus A."/>
            <person name="Bruce D."/>
            <person name="Goodwin L."/>
            <person name="Pitluck S."/>
            <person name="Peters L."/>
            <person name="Kyrpides N."/>
            <person name="Mavromatis K."/>
            <person name="Ivanova N."/>
            <person name="Ovchinnikova G."/>
            <person name="Teshima H."/>
            <person name="Detter J.C."/>
            <person name="Tapia R."/>
            <person name="Han C."/>
            <person name="Land M."/>
            <person name="Hauser L."/>
            <person name="Markowitz V."/>
            <person name="Cheng J.-F."/>
            <person name="Hugenholtz P."/>
            <person name="Woyke T."/>
            <person name="Wu D."/>
            <person name="Gronow S."/>
            <person name="Wellnitz S."/>
            <person name="Schneider S."/>
            <person name="Klenk H.-P."/>
            <person name="Eisen J.A."/>
        </authorList>
    </citation>
    <scope>NUCLEOTIDE SEQUENCE [LARGE SCALE GENOMIC DNA]</scope>
    <source>
        <strain evidence="3">ATCC 35185</strain>
        <strain evidence="6">ATCC 35185 / DSM 20758 / VPI D19B-28</strain>
    </source>
</reference>
<evidence type="ECO:0000256" key="2">
    <source>
        <dbReference type="SAM" id="MobiDB-lite"/>
    </source>
</evidence>
<evidence type="ECO:0000313" key="3">
    <source>
        <dbReference type="EMBL" id="AEC01176.1"/>
    </source>
</evidence>
<feature type="region of interest" description="Disordered" evidence="2">
    <location>
        <begin position="199"/>
        <end position="232"/>
    </location>
</feature>
<feature type="compositionally biased region" description="Basic and acidic residues" evidence="2">
    <location>
        <begin position="217"/>
        <end position="227"/>
    </location>
</feature>
<sequence>MENCVDVKSLYELLNDAERRLEDAAQEMRLLLEDVEQKALPEEDAMGALRDSLKEISAMRTELAAKGAALDAAPASFAIADWRRALSAYEEKCANEAGREALALLQRLYSEDEECQSAIETLRASCPSLEADALGRKKPDLLRDIKLLMEAFQQEKPMKPESKLLQYGRKLARFPEKLVIAAATGDPPLLLHEQEESAPATLTAEEADVPKAHGKAARKEDTPHAAEEDGAPVRAASFAADVSAKEAQDERIATTLFERIREKYATEHPLLEIEDHSAEKKPTAKTIKNYLKQGTAAIGYLRILSMLAGIETMFTASWIEAEAKKNDALAHSVLADMVERGFLRLLHFRDLPDMYDVPASLYPELSAKEVLRLLHWKKKPPQPLEKTIDPLALEALSDLLHEQGCLHSDRRKGALHKGGTNWCGAEGYFLLTSRTALREDHYIFVAAPPTVKWLEKVRAARRKAPESALYLLGADAQHIEEIRAFLEEHCESALKIAGTYVWEEDVWQETSADEAKVRAEGAGNASIEKNAPKEETTADSLQEPKSASADARGAGDEEALGEGAASGEMPTMEAASARVQLVTETPTADAATIAAEPMQPTATESTTARPMAEDAASAAQEMPTVAIPPVGEPSAEEAASAPAKAAALPGASAIMKGISVEQNLHAMLECGDFASASAYLHAAAHFAPDLWKQLNQELAYALFAPLQKVRYSSDVLTDVYFTQSMGEPHEGLAVSAMLWNFYLDHTSYDYGMQSLLGTAKSFDLLKEAAGLSDALYTLMQFKTEAQSGADKYADYRLKDKSRMEGHLKDLQTKAREYEGRFVHGHITETGSNRRFIETQKLIFAPDGNLANALHSVAEGEREMFDLVRDYVAEAFLQDPEEGAPPFEMQNVSMDKINRLIDDCWHRAGSLVLLQRRSDRLIGNYRSSLQKRLEKIAVLLTQWVKCSDALGIDEMNSSLPAYRKMHGRLLEQLEKAQESIQETALPAWERQVLSHTIGEIVRRLRGDYEEKEQRFFYADFLRTPYVLLDEDFLPRVTQPVGDLENFFPLRRIEQHFAAEKPAFAVRLQEILDGSDDLGSARLIVSYLDATGEPPAPEVRAMIERMEPDSIIAHARRVKKEFIESLELAQSYGQIESAIEDKKEKILETVEVWFVRCQENLDYGFFAAIVEAFKKKIDDDAEHRGKALRTELDKLQTALPPAADEEESERREAKIEKIRRMIDIKNYTVTEDMLHRFGEDADDSPLESLQTDELRDFLRFYDSSYNKVYGSSRTLSSVVHLRGRNKETRGGEALLNAWPKSGRGANQSAMIKELLRGLGFSVASVKALSPIGKTENYEVLLEEAAGGRRNYAHPFAAFGSRATQTPFRVICLYGKFDADALIDRFKEIGTAKPTLVFLDYALQKDQRNRLARKTKLEIPECCFAVIDRVVIGYLAEHYAETKINRMTLSITMPYAFYQPYIPNAANAMPPEMFMGRKEALDKIVNPQGENIVYGGRQLGKSALLRMAEYTVNRMGDGSRALMVDVKSCNVEEAALRISREFADSKILAADFETRDWTELARAIRLRLNETSERIPYLLLLIDEADAFIESCKAVDYRPFEELKNIQTIGQERFKFVIAGLRNVVRFDKEALSKNSVLAHLKSYTVRPFSATEARELLEVPLACLGLRFSEEKQALVSTILATTNYFPGLIQLYCYKLLEAMKKDYAGYEEANTPPYEINEKHIKKVLAEADFMQDIYNKFDITLRVDEDCYYHILAILMADLYHDGENSEGCLPKDLLKRGKDYGIKKMEVLSLENVHALMEELRELNIFRLTAGGRYLFARYNFFQLMGSKEHLENELLTYMED</sequence>
<dbReference type="HOGENOM" id="CLU_237077_0_0_9"/>
<dbReference type="eggNOG" id="COG1672">
    <property type="taxonomic scope" value="Bacteria"/>
</dbReference>
<dbReference type="STRING" id="546271.Selsp_2230"/>
<accession>C9LUV0</accession>
<keyword evidence="6" id="KW-1185">Reference proteome</keyword>
<feature type="coiled-coil region" evidence="1">
    <location>
        <begin position="7"/>
        <end position="38"/>
    </location>
</feature>
<gene>
    <name evidence="3" type="ordered locus">Selsp_2230</name>
    <name evidence="4" type="ORF">SELSPUOL_01240</name>
</gene>
<dbReference type="Proteomes" id="UP000003505">
    <property type="component" value="Unassembled WGS sequence"/>
</dbReference>
<evidence type="ECO:0000313" key="4">
    <source>
        <dbReference type="EMBL" id="EEX77366.1"/>
    </source>
</evidence>
<dbReference type="InterPro" id="IPR027417">
    <property type="entry name" value="P-loop_NTPase"/>
</dbReference>
<name>C9LUV0_SELS3</name>
<dbReference type="Proteomes" id="UP000011124">
    <property type="component" value="Chromosome"/>
</dbReference>
<dbReference type="RefSeq" id="WP_006192523.1">
    <property type="nucleotide sequence ID" value="NC_015437.1"/>
</dbReference>
<dbReference type="KEGG" id="ssg:Selsp_2230"/>
<dbReference type="EMBL" id="ACKP02000019">
    <property type="protein sequence ID" value="EEX77366.1"/>
    <property type="molecule type" value="Genomic_DNA"/>
</dbReference>
<evidence type="ECO:0000313" key="5">
    <source>
        <dbReference type="Proteomes" id="UP000003505"/>
    </source>
</evidence>
<protein>
    <submittedName>
        <fullName evidence="4">Uncharacterized protein</fullName>
    </submittedName>
</protein>
<evidence type="ECO:0000313" key="6">
    <source>
        <dbReference type="Proteomes" id="UP000011124"/>
    </source>
</evidence>
<dbReference type="EMBL" id="CP002637">
    <property type="protein sequence ID" value="AEC01176.1"/>
    <property type="molecule type" value="Genomic_DNA"/>
</dbReference>
<evidence type="ECO:0000256" key="1">
    <source>
        <dbReference type="SAM" id="Coils"/>
    </source>
</evidence>
<feature type="region of interest" description="Disordered" evidence="2">
    <location>
        <begin position="589"/>
        <end position="608"/>
    </location>
</feature>
<feature type="region of interest" description="Disordered" evidence="2">
    <location>
        <begin position="513"/>
        <end position="575"/>
    </location>
</feature>
<dbReference type="SUPFAM" id="SSF52540">
    <property type="entry name" value="P-loop containing nucleoside triphosphate hydrolases"/>
    <property type="match status" value="1"/>
</dbReference>
<keyword evidence="1" id="KW-0175">Coiled coil</keyword>
<proteinExistence type="predicted"/>
<dbReference type="OrthoDB" id="6951663at2"/>